<name>A0A3P3VIR4_9GAMM</name>
<keyword evidence="1" id="KW-0732">Signal</keyword>
<evidence type="ECO:0000259" key="2">
    <source>
        <dbReference type="Pfam" id="PF04187"/>
    </source>
</evidence>
<reference evidence="3 4" key="2">
    <citation type="submission" date="2018-12" db="EMBL/GenBank/DDBJ databases">
        <title>Simiduia agarivorans gen. nov., sp. nov., a marine, agarolytic bacterium isolated from shallow coastal water from Keelung, Taiwan.</title>
        <authorList>
            <person name="Shieh W.Y."/>
        </authorList>
    </citation>
    <scope>NUCLEOTIDE SEQUENCE [LARGE SCALE GENOMIC DNA]</scope>
    <source>
        <strain evidence="3 4">GTF-13</strain>
    </source>
</reference>
<comment type="caution">
    <text evidence="3">The sequence shown here is derived from an EMBL/GenBank/DDBJ whole genome shotgun (WGS) entry which is preliminary data.</text>
</comment>
<feature type="chain" id="PRO_5018116049" description="Haem-binding uptake Tiki superfamily ChaN domain-containing protein" evidence="1">
    <location>
        <begin position="22"/>
        <end position="322"/>
    </location>
</feature>
<evidence type="ECO:0000313" key="3">
    <source>
        <dbReference type="EMBL" id="RRJ82244.1"/>
    </source>
</evidence>
<dbReference type="InterPro" id="IPR007314">
    <property type="entry name" value="Cofac_haem-bd_dom"/>
</dbReference>
<organism evidence="3 4">
    <name type="scientific">Aestuariirhabdus litorea</name>
    <dbReference type="NCBI Taxonomy" id="2528527"/>
    <lineage>
        <taxon>Bacteria</taxon>
        <taxon>Pseudomonadati</taxon>
        <taxon>Pseudomonadota</taxon>
        <taxon>Gammaproteobacteria</taxon>
        <taxon>Oceanospirillales</taxon>
        <taxon>Aestuariirhabdaceae</taxon>
        <taxon>Aestuariirhabdus</taxon>
    </lineage>
</organism>
<evidence type="ECO:0000256" key="1">
    <source>
        <dbReference type="SAM" id="SignalP"/>
    </source>
</evidence>
<feature type="signal peptide" evidence="1">
    <location>
        <begin position="1"/>
        <end position="21"/>
    </location>
</feature>
<dbReference type="EMBL" id="QWEZ01000002">
    <property type="protein sequence ID" value="RRJ82244.1"/>
    <property type="molecule type" value="Genomic_DNA"/>
</dbReference>
<dbReference type="Gene3D" id="3.40.50.11550">
    <property type="match status" value="1"/>
</dbReference>
<dbReference type="Gene3D" id="1.10.8.760">
    <property type="entry name" value="Haem-binding uptake, Tiki superfamily, ChaN, domain 2"/>
    <property type="match status" value="1"/>
</dbReference>
<dbReference type="AlphaFoldDB" id="A0A3P3VIR4"/>
<dbReference type="Pfam" id="PF04187">
    <property type="entry name" value="Cofac_haem_bdg"/>
    <property type="match status" value="1"/>
</dbReference>
<dbReference type="Proteomes" id="UP000280792">
    <property type="component" value="Unassembled WGS sequence"/>
</dbReference>
<dbReference type="PROSITE" id="PS51257">
    <property type="entry name" value="PROKAR_LIPOPROTEIN"/>
    <property type="match status" value="1"/>
</dbReference>
<proteinExistence type="predicted"/>
<dbReference type="SUPFAM" id="SSF159501">
    <property type="entry name" value="EreA/ChaN-like"/>
    <property type="match status" value="1"/>
</dbReference>
<reference evidence="3 4" key="1">
    <citation type="submission" date="2018-08" db="EMBL/GenBank/DDBJ databases">
        <authorList>
            <person name="Khan S.A."/>
        </authorList>
    </citation>
    <scope>NUCLEOTIDE SEQUENCE [LARGE SCALE GENOMIC DNA]</scope>
    <source>
        <strain evidence="3 4">GTF-13</strain>
    </source>
</reference>
<dbReference type="RefSeq" id="WP_125015958.1">
    <property type="nucleotide sequence ID" value="NZ_QWEZ01000002.1"/>
</dbReference>
<accession>A0A3P3VIR4</accession>
<sequence>MKSVWLAALGAVLLAALAGCAVQPSIEVREAAELQQWQAPLNRDAPALGRIWSYPRMQWISVDELVEAVAQDDYLMLGEKHDNPDHHRIQWYLLYRLQQQQRLGALTMEMLKQEQQSLVDRAAQLQDPGLSDLKAALRWDEVKGWDWPFYGPMMQLALSQGVPLRAGNLDRARIREIYGQGEEVAALLGPDQQERVQKELEAQIIESHCGQAEGGHLKAMVRVQQNRDLSMAQAMAGLPRVSVLVAGGYHIRRDLGVPLYLLRQEPDAKLATLAMIELTEEADGGLDKALLNHQGVYDYLWFTPQMPRPDYCADWAKHSGGS</sequence>
<dbReference type="PIRSF" id="PIRSF020419">
    <property type="entry name" value="Fe_uptake_reg_CjrA_prd"/>
    <property type="match status" value="1"/>
</dbReference>
<evidence type="ECO:0000313" key="4">
    <source>
        <dbReference type="Proteomes" id="UP000280792"/>
    </source>
</evidence>
<gene>
    <name evidence="3" type="ORF">D0544_10165</name>
</gene>
<dbReference type="CDD" id="cd14727">
    <property type="entry name" value="ChanN-like"/>
    <property type="match status" value="1"/>
</dbReference>
<protein>
    <recommendedName>
        <fullName evidence="2">Haem-binding uptake Tiki superfamily ChaN domain-containing protein</fullName>
    </recommendedName>
</protein>
<dbReference type="InterPro" id="IPR016773">
    <property type="entry name" value="Fe3_uptake_reg_CjrA_prd"/>
</dbReference>
<keyword evidence="4" id="KW-1185">Reference proteome</keyword>
<feature type="domain" description="Haem-binding uptake Tiki superfamily ChaN" evidence="2">
    <location>
        <begin position="65"/>
        <end position="261"/>
    </location>
</feature>